<evidence type="ECO:0000313" key="6">
    <source>
        <dbReference type="Proteomes" id="UP000245921"/>
    </source>
</evidence>
<protein>
    <submittedName>
        <fullName evidence="5">DNA polymerase III delta subunit</fullName>
    </submittedName>
</protein>
<dbReference type="GO" id="GO:0003887">
    <property type="term" value="F:DNA-directed DNA polymerase activity"/>
    <property type="evidence" value="ECO:0007669"/>
    <property type="project" value="UniProtKB-KW"/>
</dbReference>
<dbReference type="GO" id="GO:0003677">
    <property type="term" value="F:DNA binding"/>
    <property type="evidence" value="ECO:0007669"/>
    <property type="project" value="InterPro"/>
</dbReference>
<dbReference type="SUPFAM" id="SSF52540">
    <property type="entry name" value="P-loop containing nucleoside triphosphate hydrolases"/>
    <property type="match status" value="1"/>
</dbReference>
<dbReference type="Proteomes" id="UP000245921">
    <property type="component" value="Unassembled WGS sequence"/>
</dbReference>
<keyword evidence="1" id="KW-0808">Transferase</keyword>
<keyword evidence="4" id="KW-0239">DNA-directed DNA polymerase</keyword>
<dbReference type="NCBIfam" id="TIGR01128">
    <property type="entry name" value="holA"/>
    <property type="match status" value="1"/>
</dbReference>
<dbReference type="RefSeq" id="WP_109603996.1">
    <property type="nucleotide sequence ID" value="NZ_QGGI01000003.1"/>
</dbReference>
<organism evidence="5 6">
    <name type="scientific">Oceanotoga teriensis</name>
    <dbReference type="NCBI Taxonomy" id="515440"/>
    <lineage>
        <taxon>Bacteria</taxon>
        <taxon>Thermotogati</taxon>
        <taxon>Thermotogota</taxon>
        <taxon>Thermotogae</taxon>
        <taxon>Petrotogales</taxon>
        <taxon>Petrotogaceae</taxon>
        <taxon>Oceanotoga</taxon>
    </lineage>
</organism>
<keyword evidence="6" id="KW-1185">Reference proteome</keyword>
<dbReference type="GO" id="GO:0006261">
    <property type="term" value="P:DNA-templated DNA replication"/>
    <property type="evidence" value="ECO:0007669"/>
    <property type="project" value="TreeGrafter"/>
</dbReference>
<dbReference type="EMBL" id="QGGI01000003">
    <property type="protein sequence ID" value="PWJ95878.1"/>
    <property type="molecule type" value="Genomic_DNA"/>
</dbReference>
<dbReference type="GO" id="GO:0009360">
    <property type="term" value="C:DNA polymerase III complex"/>
    <property type="evidence" value="ECO:0007669"/>
    <property type="project" value="TreeGrafter"/>
</dbReference>
<dbReference type="PANTHER" id="PTHR34388">
    <property type="entry name" value="DNA POLYMERASE III SUBUNIT DELTA"/>
    <property type="match status" value="1"/>
</dbReference>
<proteinExistence type="predicted"/>
<dbReference type="InterPro" id="IPR005790">
    <property type="entry name" value="DNA_polIII_delta"/>
</dbReference>
<evidence type="ECO:0000313" key="5">
    <source>
        <dbReference type="EMBL" id="PWJ95878.1"/>
    </source>
</evidence>
<accession>A0AA45C8A5</accession>
<dbReference type="InterPro" id="IPR027417">
    <property type="entry name" value="P-loop_NTPase"/>
</dbReference>
<dbReference type="PANTHER" id="PTHR34388:SF1">
    <property type="entry name" value="DNA POLYMERASE III SUBUNIT DELTA"/>
    <property type="match status" value="1"/>
</dbReference>
<evidence type="ECO:0000256" key="4">
    <source>
        <dbReference type="ARBA" id="ARBA00022932"/>
    </source>
</evidence>
<keyword evidence="3" id="KW-0235">DNA replication</keyword>
<gene>
    <name evidence="5" type="ORF">C7380_10355</name>
</gene>
<comment type="caution">
    <text evidence="5">The sequence shown here is derived from an EMBL/GenBank/DDBJ whole genome shotgun (WGS) entry which is preliminary data.</text>
</comment>
<evidence type="ECO:0000256" key="2">
    <source>
        <dbReference type="ARBA" id="ARBA00022695"/>
    </source>
</evidence>
<reference evidence="5 6" key="1">
    <citation type="submission" date="2018-05" db="EMBL/GenBank/DDBJ databases">
        <title>Genomic Encyclopedia of Type Strains, Phase IV (KMG-IV): sequencing the most valuable type-strain genomes for metagenomic binning, comparative biology and taxonomic classification.</title>
        <authorList>
            <person name="Goeker M."/>
        </authorList>
    </citation>
    <scope>NUCLEOTIDE SEQUENCE [LARGE SCALE GENOMIC DNA]</scope>
    <source>
        <strain evidence="5 6">DSM 24906</strain>
    </source>
</reference>
<keyword evidence="2" id="KW-0548">Nucleotidyltransferase</keyword>
<name>A0AA45C8A5_9BACT</name>
<dbReference type="AlphaFoldDB" id="A0AA45C8A5"/>
<evidence type="ECO:0000256" key="1">
    <source>
        <dbReference type="ARBA" id="ARBA00022679"/>
    </source>
</evidence>
<sequence>MEKIYIKGDSEILKKMKFEEIIKNKKNPLEVIIPEDFDESNVYKLFTMMGMFATEKTCLIKNFEKLKDDQKKLIKKLLSIEDSTVSTLIITSRGKTGLSKSIKFDHIFEYKLPNPWEEDKWVKIIEDIAKKFDKNIDKNAAIRLIELAGKNDEYLYQEIKKLSIYSSETISFNDVNEISSSFSNPEYEDICYAISSKSFQIALKKIDELMEDPTFYPLTFLYYLFNYFLDMIKVVYNGEGKLKYTWNQVEKISNNSGVKKGRTKNFLGVNFKNDYIRRINHERIYDIQSIEEILIEIEKLDRRIKYGENFKIIITDLINYIKEK</sequence>
<dbReference type="Gene3D" id="1.10.8.60">
    <property type="match status" value="1"/>
</dbReference>
<evidence type="ECO:0000256" key="3">
    <source>
        <dbReference type="ARBA" id="ARBA00022705"/>
    </source>
</evidence>